<evidence type="ECO:0000313" key="3">
    <source>
        <dbReference type="EMBL" id="MVU80147.1"/>
    </source>
</evidence>
<organism evidence="3 4">
    <name type="scientific">Nocardia terrae</name>
    <dbReference type="NCBI Taxonomy" id="2675851"/>
    <lineage>
        <taxon>Bacteria</taxon>
        <taxon>Bacillati</taxon>
        <taxon>Actinomycetota</taxon>
        <taxon>Actinomycetes</taxon>
        <taxon>Mycobacteriales</taxon>
        <taxon>Nocardiaceae</taxon>
        <taxon>Nocardia</taxon>
    </lineage>
</organism>
<accession>A0A7K1V0S3</accession>
<dbReference type="CDD" id="cd07814">
    <property type="entry name" value="SRPBCC_CalC_Aha1-like"/>
    <property type="match status" value="1"/>
</dbReference>
<dbReference type="SUPFAM" id="SSF55961">
    <property type="entry name" value="Bet v1-like"/>
    <property type="match status" value="1"/>
</dbReference>
<dbReference type="Gene3D" id="3.30.530.20">
    <property type="match status" value="1"/>
</dbReference>
<evidence type="ECO:0000256" key="1">
    <source>
        <dbReference type="ARBA" id="ARBA00006817"/>
    </source>
</evidence>
<dbReference type="InterPro" id="IPR023393">
    <property type="entry name" value="START-like_dom_sf"/>
</dbReference>
<sequence length="161" mass="17965">MNDQNFTVSVTIDRGPAEVFAAVLDPRGWWGADIEGDTEKAGDIFDYEVPGVHRCRIELTEVAPDRKVVWLVRENRMSFISDQTEWVNNEIHFDIAETDGGTELRFTQIGLVPANECYEACSPAWTYYVTQSLRDLATTGIGRPNQLPGQDAAIAAVQGTW</sequence>
<dbReference type="Proteomes" id="UP000466794">
    <property type="component" value="Unassembled WGS sequence"/>
</dbReference>
<keyword evidence="4" id="KW-1185">Reference proteome</keyword>
<gene>
    <name evidence="3" type="ORF">GPX89_23240</name>
</gene>
<proteinExistence type="inferred from homology"/>
<feature type="domain" description="Activator of Hsp90 ATPase homologue 1/2-like C-terminal" evidence="2">
    <location>
        <begin position="16"/>
        <end position="135"/>
    </location>
</feature>
<dbReference type="EMBL" id="WRPP01000004">
    <property type="protein sequence ID" value="MVU80147.1"/>
    <property type="molecule type" value="Genomic_DNA"/>
</dbReference>
<evidence type="ECO:0000313" key="4">
    <source>
        <dbReference type="Proteomes" id="UP000466794"/>
    </source>
</evidence>
<dbReference type="InterPro" id="IPR013538">
    <property type="entry name" value="ASHA1/2-like_C"/>
</dbReference>
<dbReference type="Pfam" id="PF08327">
    <property type="entry name" value="AHSA1"/>
    <property type="match status" value="1"/>
</dbReference>
<comment type="similarity">
    <text evidence="1">Belongs to the AHA1 family.</text>
</comment>
<dbReference type="AlphaFoldDB" id="A0A7K1V0S3"/>
<reference evidence="3 4" key="1">
    <citation type="submission" date="2019-12" db="EMBL/GenBank/DDBJ databases">
        <title>Nocardia sp. nov. ET3-3 isolated from soil.</title>
        <authorList>
            <person name="Kanchanasin P."/>
            <person name="Tanasupawat S."/>
            <person name="Yuki M."/>
            <person name="Kudo T."/>
        </authorList>
    </citation>
    <scope>NUCLEOTIDE SEQUENCE [LARGE SCALE GENOMIC DNA]</scope>
    <source>
        <strain evidence="3 4">ET3-3</strain>
    </source>
</reference>
<dbReference type="RefSeq" id="WP_157389670.1">
    <property type="nucleotide sequence ID" value="NZ_WRPP01000004.1"/>
</dbReference>
<comment type="caution">
    <text evidence="3">The sequence shown here is derived from an EMBL/GenBank/DDBJ whole genome shotgun (WGS) entry which is preliminary data.</text>
</comment>
<name>A0A7K1V0S3_9NOCA</name>
<protein>
    <submittedName>
        <fullName evidence="3">SRPBCC domain-containing protein</fullName>
    </submittedName>
</protein>
<evidence type="ECO:0000259" key="2">
    <source>
        <dbReference type="Pfam" id="PF08327"/>
    </source>
</evidence>